<organism evidence="2 3">
    <name type="scientific">Methanobrevibacter thaueri</name>
    <dbReference type="NCBI Taxonomy" id="190975"/>
    <lineage>
        <taxon>Archaea</taxon>
        <taxon>Methanobacteriati</taxon>
        <taxon>Methanobacteriota</taxon>
        <taxon>Methanomada group</taxon>
        <taxon>Methanobacteria</taxon>
        <taxon>Methanobacteriales</taxon>
        <taxon>Methanobacteriaceae</taxon>
        <taxon>Methanobrevibacter</taxon>
    </lineage>
</organism>
<dbReference type="SMART" id="SM00564">
    <property type="entry name" value="PQQ"/>
    <property type="match status" value="3"/>
</dbReference>
<dbReference type="InterPro" id="IPR013783">
    <property type="entry name" value="Ig-like_fold"/>
</dbReference>
<dbReference type="InterPro" id="IPR003344">
    <property type="entry name" value="Big_1_dom"/>
</dbReference>
<dbReference type="InterPro" id="IPR006626">
    <property type="entry name" value="PbH1"/>
</dbReference>
<dbReference type="InterPro" id="IPR011050">
    <property type="entry name" value="Pectin_lyase_fold/virulence"/>
</dbReference>
<feature type="domain" description="Big-1" evidence="1">
    <location>
        <begin position="1635"/>
        <end position="1721"/>
    </location>
</feature>
<proteinExistence type="predicted"/>
<evidence type="ECO:0000259" key="1">
    <source>
        <dbReference type="PROSITE" id="PS51127"/>
    </source>
</evidence>
<evidence type="ECO:0000313" key="2">
    <source>
        <dbReference type="EMBL" id="PWB87997.1"/>
    </source>
</evidence>
<dbReference type="InterPro" id="IPR011047">
    <property type="entry name" value="Quinoprotein_ADH-like_sf"/>
</dbReference>
<keyword evidence="3" id="KW-1185">Reference proteome</keyword>
<dbReference type="InterPro" id="IPR018391">
    <property type="entry name" value="PQQ_b-propeller_rpt"/>
</dbReference>
<dbReference type="EMBL" id="MZGS01000016">
    <property type="protein sequence ID" value="PWB87997.1"/>
    <property type="molecule type" value="Genomic_DNA"/>
</dbReference>
<name>A0A315XNM1_9EURY</name>
<dbReference type="PROSITE" id="PS51127">
    <property type="entry name" value="BIG1"/>
    <property type="match status" value="1"/>
</dbReference>
<sequence length="1810" mass="199056">MNFRIKSLVIIGLLLLIVGISTVSAEDIDNVNNTVSDDTPIISNDVLSQEKIITDSSHEVLQDSESDVIEVSNWDELQYYCSLKDKDYTLKLKDNTNFYPTKTSDSNYQIKVYNNVRIIGGNGSYIGDKSPNPSTIRYTAIVVPNGYKSSVYLENITFKWINTLSSPDGLFIQMGGKYNSIIKNCNFLNINVDFGHASIVYLRQGTATLENCSFINCTTGYGCVSVYDPDNLKRVKMIVTDCYFEGNYATTEPGCINNCGILEVYNSTFYRNRAYWWAGAIHTHNGGNTTIYDSNFTYNVAGWNGGALYTYSYLQIYNTVFIGNNCTTNNGGGAIGACAYQSNPHIYIEKCLFENNANNCWGLDSLSTTGTGRGGAISFMDEGSLEVHDTIFIANSASIGTAICAIAAGEYGSPTVIITNNSFINHTRNGNTLIVRVSGSTANIENNYFYGNSIPFSSLTLTKINDGKDQATLEVSCTLSNPSYYDVDILDKTSYEVYINNEYVKTVDSRIFTIDFDELDTCEVYVIPTISNQKSNSVYLVSTREYIFVSKSNGNDSNNGISRDTPVNTIKRALELANGCQSILVMDGNYSEENLQIDYDLLIKGEGNATLTNSTSFMINAENFTLKKIKIDSIICESFIRQVNGNLIVDKCIFNNNAASKLIDADKVNITKSIFTNNNLIIYNNGFTTIKNSILLNNTQIIDNNLDSVDLDYNWWGNTLNNISKPADLNINNWLILNVTTGKNALEIGQSCVVQFGIYLFENNKVNKYNDLIKFNLLTNALNASVNKNTIDYTDKIVYTQLGLEDSVLTASYNNVLIDLPFRFLKSSPNLSIKFSDIRYNDDLIIKVSAPKDIGGDISVTVGSETTTKPLTNGVTFTFRYLEAGDYNITVNYNGNGKYLSQIIESSVNVAKYDSATQISIGSVNVGEDIEITVTTSRGTTGYVNLTINDIVGEILTLKNVEAKYIFKNVGRGDYLITAYYMGDNRNLPSQCSYFLEVDNINPTITASIADSNYGEAAIIDVRVNDGANGYVTASIDDITNSSEVINGHSRIYLYGADAGINREVTIFYSGDDTYFNRTITTNMTIFKNNFTFDISSEDIYIGHDAVIMIKVPLRTQGNFTIDGVVLSIPMSGEVSYTIPDLEVGNYTITAVFEGNNYFTVENSTSFTVFEYPSPQWMNDGVDTQNSQKTDHVSSSTGFVAWTDQINSTVIANIVVDSEGNLYLATVNGIYSYDGEGSLRWIYHSDGRIGNFSGLAIGRDVIISPRAGDTIYLIRNNLDLVNQTTGEKYGSSNIYQASSIFVPVIDANANIYTVSEYQFEGQGYNLVITPFKIWENGGHPTQISLGNVKPIAAPTVNSDMFVVLGEGNLMIFDAKTGLSNSIKTGNFKNVRPVIGDGNIVYTILGNSIIAYTIDGSQSGSKIPITGGAGDKLLINNELNLLYATNGDGSLYSYDLFTSEETLIFDSKITSGILIDGNNNLLFGCDNLFYCIDSNGKVLWKSDLESKITGTPIINKDGVIYVTSEDNKLFALSHLSLDDSGLEVSATNASEGEEVIITIKINNQTTGNVSFKLNGVVYSFETGNGTIVKAISDLPAGTYTVNVTYPGDLKFDKTSKVVTFTVKAKSVPVTPDEPVVPNTIIKGSDITVLYTSNSYYKVKLTQNNAPLAGKTIIINFNGANYKINTDKNGIATFKITAKPGKYTIKATYNNKATKNTVTVKSILQAKNLKVKKSAKTAKIKVTLKKVNNKYLKGKTLKLKINKKTLKAKTNKKGVATFKLSKSILKKLKKAKKYTYTVTYQKDSIKKSLMVK</sequence>
<dbReference type="SUPFAM" id="SSF51126">
    <property type="entry name" value="Pectin lyase-like"/>
    <property type="match status" value="3"/>
</dbReference>
<dbReference type="RefSeq" id="WP_116591556.1">
    <property type="nucleotide sequence ID" value="NZ_MZGS01000016.1"/>
</dbReference>
<dbReference type="SMART" id="SM00710">
    <property type="entry name" value="PbH1"/>
    <property type="match status" value="7"/>
</dbReference>
<evidence type="ECO:0000313" key="3">
    <source>
        <dbReference type="Proteomes" id="UP000251717"/>
    </source>
</evidence>
<dbReference type="InterPro" id="IPR015943">
    <property type="entry name" value="WD40/YVTN_repeat-like_dom_sf"/>
</dbReference>
<reference evidence="2 3" key="1">
    <citation type="submission" date="2017-03" db="EMBL/GenBank/DDBJ databases">
        <title>Genome sequence of Methanobrevibacter thaueri.</title>
        <authorList>
            <person name="Poehlein A."/>
            <person name="Seedorf H."/>
            <person name="Daniel R."/>
        </authorList>
    </citation>
    <scope>NUCLEOTIDE SEQUENCE [LARGE SCALE GENOMIC DNA]</scope>
    <source>
        <strain evidence="2 3">DSM 11995</strain>
    </source>
</reference>
<protein>
    <submittedName>
        <fullName evidence="2">Outer membrane protein assembly factor BamB</fullName>
    </submittedName>
</protein>
<dbReference type="Pfam" id="PF13360">
    <property type="entry name" value="PQQ_2"/>
    <property type="match status" value="1"/>
</dbReference>
<dbReference type="SUPFAM" id="SSF50998">
    <property type="entry name" value="Quinoprotein alcohol dehydrogenase-like"/>
    <property type="match status" value="1"/>
</dbReference>
<dbReference type="InterPro" id="IPR002372">
    <property type="entry name" value="PQQ_rpt_dom"/>
</dbReference>
<dbReference type="Proteomes" id="UP000251717">
    <property type="component" value="Unassembled WGS sequence"/>
</dbReference>
<gene>
    <name evidence="2" type="primary">bamB_1</name>
    <name evidence="2" type="ORF">MBBTH_05840</name>
</gene>
<comment type="caution">
    <text evidence="2">The sequence shown here is derived from an EMBL/GenBank/DDBJ whole genome shotgun (WGS) entry which is preliminary data.</text>
</comment>
<dbReference type="OrthoDB" id="77078at2157"/>
<dbReference type="Gene3D" id="2.60.40.10">
    <property type="entry name" value="Immunoglobulins"/>
    <property type="match status" value="1"/>
</dbReference>
<dbReference type="Gene3D" id="2.130.10.10">
    <property type="entry name" value="YVTN repeat-like/Quinoprotein amine dehydrogenase"/>
    <property type="match status" value="2"/>
</dbReference>
<accession>A0A315XNM1</accession>